<dbReference type="EMBL" id="SOEC01000022">
    <property type="protein sequence ID" value="TDX24217.1"/>
    <property type="molecule type" value="Genomic_DNA"/>
</dbReference>
<protein>
    <submittedName>
        <fullName evidence="1">Uncharacterized protein</fullName>
    </submittedName>
</protein>
<dbReference type="AlphaFoldDB" id="A0A4R8FM73"/>
<reference evidence="1 2" key="1">
    <citation type="submission" date="2019-03" db="EMBL/GenBank/DDBJ databases">
        <title>Freshwater and sediment microbial communities from various areas in North America, analyzing microbe dynamics in response to fracking.</title>
        <authorList>
            <person name="Lamendella R."/>
        </authorList>
    </citation>
    <scope>NUCLEOTIDE SEQUENCE [LARGE SCALE GENOMIC DNA]</scope>
    <source>
        <strain evidence="1 2">6_TX</strain>
    </source>
</reference>
<sequence>MRFKSFGREKNSPLIGIKGGAQGKYLVLSAAR</sequence>
<name>A0A4R8FM73_9GAMM</name>
<comment type="caution">
    <text evidence="1">The sequence shown here is derived from an EMBL/GenBank/DDBJ whole genome shotgun (WGS) entry which is preliminary data.</text>
</comment>
<organism evidence="1 2">
    <name type="scientific">Modicisalibacter xianhensis</name>
    <dbReference type="NCBI Taxonomy" id="442341"/>
    <lineage>
        <taxon>Bacteria</taxon>
        <taxon>Pseudomonadati</taxon>
        <taxon>Pseudomonadota</taxon>
        <taxon>Gammaproteobacteria</taxon>
        <taxon>Oceanospirillales</taxon>
        <taxon>Halomonadaceae</taxon>
        <taxon>Modicisalibacter</taxon>
    </lineage>
</organism>
<evidence type="ECO:0000313" key="2">
    <source>
        <dbReference type="Proteomes" id="UP000294489"/>
    </source>
</evidence>
<dbReference type="Proteomes" id="UP000294489">
    <property type="component" value="Unassembled WGS sequence"/>
</dbReference>
<evidence type="ECO:0000313" key="1">
    <source>
        <dbReference type="EMBL" id="TDX24217.1"/>
    </source>
</evidence>
<accession>A0A4R8FM73</accession>
<gene>
    <name evidence="1" type="ORF">DFO67_12246</name>
</gene>
<proteinExistence type="predicted"/>